<organism evidence="8 9">
    <name type="scientific">Pendulispora albinea</name>
    <dbReference type="NCBI Taxonomy" id="2741071"/>
    <lineage>
        <taxon>Bacteria</taxon>
        <taxon>Pseudomonadati</taxon>
        <taxon>Myxococcota</taxon>
        <taxon>Myxococcia</taxon>
        <taxon>Myxococcales</taxon>
        <taxon>Sorangiineae</taxon>
        <taxon>Pendulisporaceae</taxon>
        <taxon>Pendulispora</taxon>
    </lineage>
</organism>
<keyword evidence="3 8" id="KW-0418">Kinase</keyword>
<dbReference type="Pfam" id="PF00069">
    <property type="entry name" value="Pkinase"/>
    <property type="match status" value="1"/>
</dbReference>
<dbReference type="RefSeq" id="WP_394825901.1">
    <property type="nucleotide sequence ID" value="NZ_CP089984.1"/>
</dbReference>
<name>A0ABZ2M2M4_9BACT</name>
<evidence type="ECO:0000259" key="7">
    <source>
        <dbReference type="PROSITE" id="PS50011"/>
    </source>
</evidence>
<dbReference type="InterPro" id="IPR011990">
    <property type="entry name" value="TPR-like_helical_dom_sf"/>
</dbReference>
<dbReference type="CDD" id="cd14014">
    <property type="entry name" value="STKc_PknB_like"/>
    <property type="match status" value="1"/>
</dbReference>
<evidence type="ECO:0000256" key="5">
    <source>
        <dbReference type="PROSITE-ProRule" id="PRU00339"/>
    </source>
</evidence>
<dbReference type="Pfam" id="PF13424">
    <property type="entry name" value="TPR_12"/>
    <property type="match status" value="2"/>
</dbReference>
<dbReference type="SMART" id="SM00028">
    <property type="entry name" value="TPR"/>
    <property type="match status" value="6"/>
</dbReference>
<proteinExistence type="predicted"/>
<dbReference type="InterPro" id="IPR019734">
    <property type="entry name" value="TPR_rpt"/>
</dbReference>
<feature type="domain" description="Protein kinase" evidence="7">
    <location>
        <begin position="13"/>
        <end position="287"/>
    </location>
</feature>
<dbReference type="PROSITE" id="PS50011">
    <property type="entry name" value="PROTEIN_KINASE_DOM"/>
    <property type="match status" value="1"/>
</dbReference>
<dbReference type="Gene3D" id="3.30.200.20">
    <property type="entry name" value="Phosphorylase Kinase, domain 1"/>
    <property type="match status" value="1"/>
</dbReference>
<dbReference type="InterPro" id="IPR017441">
    <property type="entry name" value="Protein_kinase_ATP_BS"/>
</dbReference>
<dbReference type="PROSITE" id="PS50005">
    <property type="entry name" value="TPR"/>
    <property type="match status" value="1"/>
</dbReference>
<dbReference type="SUPFAM" id="SSF56112">
    <property type="entry name" value="Protein kinase-like (PK-like)"/>
    <property type="match status" value="1"/>
</dbReference>
<dbReference type="PANTHER" id="PTHR43289">
    <property type="entry name" value="MITOGEN-ACTIVATED PROTEIN KINASE KINASE KINASE 20-RELATED"/>
    <property type="match status" value="1"/>
</dbReference>
<dbReference type="Proteomes" id="UP001370348">
    <property type="component" value="Chromosome"/>
</dbReference>
<keyword evidence="1" id="KW-0808">Transferase</keyword>
<evidence type="ECO:0000256" key="4">
    <source>
        <dbReference type="ARBA" id="ARBA00022840"/>
    </source>
</evidence>
<evidence type="ECO:0000256" key="1">
    <source>
        <dbReference type="ARBA" id="ARBA00022679"/>
    </source>
</evidence>
<gene>
    <name evidence="8" type="ORF">LZC94_03150</name>
</gene>
<evidence type="ECO:0000313" key="9">
    <source>
        <dbReference type="Proteomes" id="UP001370348"/>
    </source>
</evidence>
<dbReference type="GO" id="GO:0016301">
    <property type="term" value="F:kinase activity"/>
    <property type="evidence" value="ECO:0007669"/>
    <property type="project" value="UniProtKB-KW"/>
</dbReference>
<dbReference type="PROSITE" id="PS00108">
    <property type="entry name" value="PROTEIN_KINASE_ST"/>
    <property type="match status" value="1"/>
</dbReference>
<dbReference type="Pfam" id="PF13432">
    <property type="entry name" value="TPR_16"/>
    <property type="match status" value="1"/>
</dbReference>
<evidence type="ECO:0000256" key="6">
    <source>
        <dbReference type="PROSITE-ProRule" id="PRU10141"/>
    </source>
</evidence>
<sequence length="937" mass="103637">MADLHPGMYVGRYLVIDWIGTGGMGSVYRAYDPKLNRNVAVKLIRIEPGMAGDESRRMLLLREAQALARVVHPHVVSVFDAGEFCEHVFFAMELIEGSTLRDVLLRTEHDPRKLLRLLDEAGRGLAAAHDAGLVHRDFKPENVLIDREQHAKVVDFGLARAIDAHKVEELVTASPGTPSSVLDRRITETGECIGTPAYMAPEQYLGLGTDARSDQFSFSCVAYEALFGRHPFFDGSGGLSMIALCAGKFEAPSRRLDPGYLRVLGRGLSRDPAHRYPSLQHLLDELARVPRRQRRRGVAIAALVCAATGLVGWPVIQKHRAQHCDAVATQALVGIWDLPRRAKVEDVLAGDGKAFGRDVWNRVAAALDIYSAQWKDTSAELCRSAGWWRAEDQANYTRASLCLDERRRELRAVTDVLSGGDREVRLHAPDILIQLDVLSTCTNTAALAFTPLPAYDRETAMTVERIRDLLAKSRALEDARHLAAGEEAAQQALDLAREQQNRALSAEALYRLGVVQETGGKYGAAETSLVQALADAKSSGQERLLALIWTQLLGLVGQEEHRPDEVEHLIPFIEATVERSDPRGPAHIRLLFTRGALAHKRGRFERAIAHYNAALEMARHAFGENDVRRIEIYQNLASTERTINQLDEGISHLQSALAETEALFGHDHPQLLMTLTLLARMLSEKGDSAGVHVVGQRALRIIEQASSPESPEVSSSLFELGMAYLEDGQPEVTLPLLRRSYLIDRMIDPRSAAATLSGIARAEEALGNLDTARTTFEESLALYKPLVGPGDRQMIKTGVRLGRLLRRLHRERDALQLCTQLRDAGERNLGPHGVFLALALSCVGEGYEQLGRLTEALATLERAEKLLEDETVPPRLEYRATVGFALARVLWRTGGDRERVRHLATEAADNYQHAGRVFAEDGAAVQTWLTKTFAQQR</sequence>
<dbReference type="Gene3D" id="1.25.40.10">
    <property type="entry name" value="Tetratricopeptide repeat domain"/>
    <property type="match status" value="3"/>
</dbReference>
<keyword evidence="4 6" id="KW-0067">ATP-binding</keyword>
<feature type="repeat" description="TPR" evidence="5">
    <location>
        <begin position="588"/>
        <end position="621"/>
    </location>
</feature>
<reference evidence="8 9" key="1">
    <citation type="submission" date="2021-12" db="EMBL/GenBank/DDBJ databases">
        <title>Discovery of the Pendulisporaceae a myxobacterial family with distinct sporulation behavior and unique specialized metabolism.</title>
        <authorList>
            <person name="Garcia R."/>
            <person name="Popoff A."/>
            <person name="Bader C.D."/>
            <person name="Loehr J."/>
            <person name="Walesch S."/>
            <person name="Walt C."/>
            <person name="Boldt J."/>
            <person name="Bunk B."/>
            <person name="Haeckl F.J.F.P.J."/>
            <person name="Gunesch A.P."/>
            <person name="Birkelbach J."/>
            <person name="Nuebel U."/>
            <person name="Pietschmann T."/>
            <person name="Bach T."/>
            <person name="Mueller R."/>
        </authorList>
    </citation>
    <scope>NUCLEOTIDE SEQUENCE [LARGE SCALE GENOMIC DNA]</scope>
    <source>
        <strain evidence="8 9">MSr11954</strain>
    </source>
</reference>
<evidence type="ECO:0000256" key="3">
    <source>
        <dbReference type="ARBA" id="ARBA00022777"/>
    </source>
</evidence>
<dbReference type="InterPro" id="IPR000719">
    <property type="entry name" value="Prot_kinase_dom"/>
</dbReference>
<evidence type="ECO:0000313" key="8">
    <source>
        <dbReference type="EMBL" id="WXB16276.1"/>
    </source>
</evidence>
<dbReference type="SUPFAM" id="SSF48452">
    <property type="entry name" value="TPR-like"/>
    <property type="match status" value="2"/>
</dbReference>
<dbReference type="PANTHER" id="PTHR43289:SF6">
    <property type="entry name" value="SERINE_THREONINE-PROTEIN KINASE NEKL-3"/>
    <property type="match status" value="1"/>
</dbReference>
<feature type="binding site" evidence="6">
    <location>
        <position position="42"/>
    </location>
    <ligand>
        <name>ATP</name>
        <dbReference type="ChEBI" id="CHEBI:30616"/>
    </ligand>
</feature>
<keyword evidence="2 6" id="KW-0547">Nucleotide-binding</keyword>
<keyword evidence="9" id="KW-1185">Reference proteome</keyword>
<dbReference type="InterPro" id="IPR011009">
    <property type="entry name" value="Kinase-like_dom_sf"/>
</dbReference>
<keyword evidence="5" id="KW-0802">TPR repeat</keyword>
<dbReference type="Gene3D" id="1.10.510.10">
    <property type="entry name" value="Transferase(Phosphotransferase) domain 1"/>
    <property type="match status" value="1"/>
</dbReference>
<dbReference type="InterPro" id="IPR008271">
    <property type="entry name" value="Ser/Thr_kinase_AS"/>
</dbReference>
<dbReference type="PROSITE" id="PS00107">
    <property type="entry name" value="PROTEIN_KINASE_ATP"/>
    <property type="match status" value="1"/>
</dbReference>
<dbReference type="EMBL" id="CP089984">
    <property type="protein sequence ID" value="WXB16276.1"/>
    <property type="molecule type" value="Genomic_DNA"/>
</dbReference>
<evidence type="ECO:0000256" key="2">
    <source>
        <dbReference type="ARBA" id="ARBA00022741"/>
    </source>
</evidence>
<accession>A0ABZ2M2M4</accession>
<protein>
    <submittedName>
        <fullName evidence="8">Serine/threonine-protein kinase</fullName>
    </submittedName>
</protein>